<name>A0A2G1BQH0_9FLAO</name>
<feature type="region of interest" description="Disordered" evidence="1">
    <location>
        <begin position="1"/>
        <end position="52"/>
    </location>
</feature>
<comment type="caution">
    <text evidence="2">The sequence shown here is derived from an EMBL/GenBank/DDBJ whole genome shotgun (WGS) entry which is preliminary data.</text>
</comment>
<dbReference type="EMBL" id="PDUU01001024">
    <property type="protein sequence ID" value="PHN95815.1"/>
    <property type="molecule type" value="Genomic_DNA"/>
</dbReference>
<accession>A0A2G1BQH0</accession>
<gene>
    <name evidence="2" type="ORF">CSC81_18470</name>
</gene>
<reference evidence="2 3" key="1">
    <citation type="journal article" date="2016" name="Nat. Commun.">
        <title>Microbial interactions lead to rapid micro-scale successions on model marine particles.</title>
        <authorList>
            <person name="Datta M.S."/>
            <person name="Sliwerska E."/>
            <person name="Gore J."/>
            <person name="Polz M.F."/>
            <person name="Cordero O.X."/>
        </authorList>
    </citation>
    <scope>NUCLEOTIDE SEQUENCE [LARGE SCALE GENOMIC DNA]</scope>
    <source>
        <strain evidence="2 3">4G03</strain>
    </source>
</reference>
<proteinExistence type="predicted"/>
<dbReference type="Proteomes" id="UP000222163">
    <property type="component" value="Unassembled WGS sequence"/>
</dbReference>
<evidence type="ECO:0000313" key="2">
    <source>
        <dbReference type="EMBL" id="PHN95815.1"/>
    </source>
</evidence>
<evidence type="ECO:0000256" key="1">
    <source>
        <dbReference type="SAM" id="MobiDB-lite"/>
    </source>
</evidence>
<protein>
    <submittedName>
        <fullName evidence="2">Uncharacterized protein</fullName>
    </submittedName>
</protein>
<dbReference type="AlphaFoldDB" id="A0A2G1BQH0"/>
<organism evidence="2 3">
    <name type="scientific">Tenacibaculum discolor</name>
    <dbReference type="NCBI Taxonomy" id="361581"/>
    <lineage>
        <taxon>Bacteria</taxon>
        <taxon>Pseudomonadati</taxon>
        <taxon>Bacteroidota</taxon>
        <taxon>Flavobacteriia</taxon>
        <taxon>Flavobacteriales</taxon>
        <taxon>Flavobacteriaceae</taxon>
        <taxon>Tenacibaculum</taxon>
    </lineage>
</organism>
<evidence type="ECO:0000313" key="3">
    <source>
        <dbReference type="Proteomes" id="UP000222163"/>
    </source>
</evidence>
<feature type="non-terminal residue" evidence="2">
    <location>
        <position position="1"/>
    </location>
</feature>
<sequence>GRRHRRHPPSAGADRQPLQRPQCAELCRQARRWPGEPGPVPRPRGRWRTSQPHQCHAHCDQDRGLARAGARRPASRPAAACAVVLAGRIPA</sequence>